<dbReference type="EMBL" id="AP028921">
    <property type="protein sequence ID" value="BET02186.1"/>
    <property type="molecule type" value="Genomic_DNA"/>
</dbReference>
<gene>
    <name evidence="3" type="ORF">NTJ_15004</name>
</gene>
<dbReference type="NCBIfam" id="TIGR00231">
    <property type="entry name" value="small_GTP"/>
    <property type="match status" value="1"/>
</dbReference>
<evidence type="ECO:0000256" key="1">
    <source>
        <dbReference type="ARBA" id="ARBA00006270"/>
    </source>
</evidence>
<reference evidence="3 4" key="1">
    <citation type="submission" date="2023-09" db="EMBL/GenBank/DDBJ databases">
        <title>Nesidiocoris tenuis whole genome shotgun sequence.</title>
        <authorList>
            <person name="Shibata T."/>
            <person name="Shimoda M."/>
            <person name="Kobayashi T."/>
            <person name="Uehara T."/>
        </authorList>
    </citation>
    <scope>NUCLEOTIDE SEQUENCE [LARGE SCALE GENOMIC DNA]</scope>
    <source>
        <strain evidence="3 4">Japan</strain>
    </source>
</reference>
<proteinExistence type="inferred from homology"/>
<dbReference type="InterPro" id="IPR027417">
    <property type="entry name" value="P-loop_NTPase"/>
</dbReference>
<dbReference type="InterPro" id="IPR005225">
    <property type="entry name" value="Small_GTP-bd"/>
</dbReference>
<dbReference type="CDD" id="cd00154">
    <property type="entry name" value="Rab"/>
    <property type="match status" value="1"/>
</dbReference>
<dbReference type="PANTHER" id="PTHR47978">
    <property type="match status" value="1"/>
</dbReference>
<dbReference type="Pfam" id="PF00071">
    <property type="entry name" value="Ras"/>
    <property type="match status" value="1"/>
</dbReference>
<dbReference type="SUPFAM" id="SSF52540">
    <property type="entry name" value="P-loop containing nucleoside triphosphate hydrolases"/>
    <property type="match status" value="1"/>
</dbReference>
<sequence length="204" mass="22908">MARDSSSKKRVDAKIVIVGSSGAGKTALMERFVYSKFTQVRVQTIGATYVSKEVFRGKESIHLSIWDTAGTERYRSMMKQYYRNAKGAIICYDITDKHSWDALRSWATEIRGNEPDCRLFICGTKKDIVDEGYAPPGVHSDCVKFYAEGLQAPSIVSSSKTGENVDALFSMVADELWEEVHQKPLKKDVVSLDKPVRRNCCYSA</sequence>
<dbReference type="SMART" id="SM00175">
    <property type="entry name" value="RAB"/>
    <property type="match status" value="1"/>
</dbReference>
<protein>
    <submittedName>
        <fullName evidence="3">RAB24, member RAS oncogene family</fullName>
    </submittedName>
</protein>
<evidence type="ECO:0000313" key="3">
    <source>
        <dbReference type="EMBL" id="BET02186.1"/>
    </source>
</evidence>
<dbReference type="PRINTS" id="PR00449">
    <property type="entry name" value="RASTRNSFRMNG"/>
</dbReference>
<dbReference type="InterPro" id="IPR001806">
    <property type="entry name" value="Small_GTPase"/>
</dbReference>
<dbReference type="PROSITE" id="PS51421">
    <property type="entry name" value="RAS"/>
    <property type="match status" value="1"/>
</dbReference>
<dbReference type="SMART" id="SM00173">
    <property type="entry name" value="RAS"/>
    <property type="match status" value="1"/>
</dbReference>
<keyword evidence="4" id="KW-1185">Reference proteome</keyword>
<comment type="similarity">
    <text evidence="1">Belongs to the small GTPase superfamily. Rab family.</text>
</comment>
<dbReference type="PROSITE" id="PS51419">
    <property type="entry name" value="RAB"/>
    <property type="match status" value="1"/>
</dbReference>
<accession>A0ABN7BCT0</accession>
<dbReference type="Gene3D" id="3.40.50.300">
    <property type="entry name" value="P-loop containing nucleotide triphosphate hydrolases"/>
    <property type="match status" value="1"/>
</dbReference>
<evidence type="ECO:0000313" key="4">
    <source>
        <dbReference type="Proteomes" id="UP001307889"/>
    </source>
</evidence>
<evidence type="ECO:0000256" key="2">
    <source>
        <dbReference type="ARBA" id="ARBA00022741"/>
    </source>
</evidence>
<dbReference type="Proteomes" id="UP001307889">
    <property type="component" value="Chromosome 13"/>
</dbReference>
<organism evidence="3 4">
    <name type="scientific">Nesidiocoris tenuis</name>
    <dbReference type="NCBI Taxonomy" id="355587"/>
    <lineage>
        <taxon>Eukaryota</taxon>
        <taxon>Metazoa</taxon>
        <taxon>Ecdysozoa</taxon>
        <taxon>Arthropoda</taxon>
        <taxon>Hexapoda</taxon>
        <taxon>Insecta</taxon>
        <taxon>Pterygota</taxon>
        <taxon>Neoptera</taxon>
        <taxon>Paraneoptera</taxon>
        <taxon>Hemiptera</taxon>
        <taxon>Heteroptera</taxon>
        <taxon>Panheteroptera</taxon>
        <taxon>Cimicomorpha</taxon>
        <taxon>Miridae</taxon>
        <taxon>Dicyphina</taxon>
        <taxon>Nesidiocoris</taxon>
    </lineage>
</organism>
<name>A0ABN7BCT0_9HEMI</name>
<keyword evidence="2" id="KW-0547">Nucleotide-binding</keyword>
<dbReference type="SMART" id="SM00174">
    <property type="entry name" value="RHO"/>
    <property type="match status" value="1"/>
</dbReference>